<reference evidence="2 3" key="1">
    <citation type="submission" date="2012-03" db="EMBL/GenBank/DDBJ databases">
        <title>Complete sequence of chromosome of Thermoanaerobacterium thermosaccharolyticum M0795.</title>
        <authorList>
            <consortium name="US DOE Joint Genome Institute"/>
            <person name="Lucas S."/>
            <person name="Han J."/>
            <person name="Lapidus A."/>
            <person name="Cheng J.-F."/>
            <person name="Goodwin L."/>
            <person name="Pitluck S."/>
            <person name="Peters L."/>
            <person name="Teshima H."/>
            <person name="Detter J.C."/>
            <person name="Han C."/>
            <person name="Tapia R."/>
            <person name="Land M."/>
            <person name="Hauser L."/>
            <person name="Kyrpides N."/>
            <person name="Ivanova N."/>
            <person name="Pagani I."/>
            <person name="Feinberg L."/>
            <person name="Folden J."/>
            <person name="Hogsett D."/>
            <person name="Shaw J."/>
            <person name="Woyke T."/>
        </authorList>
    </citation>
    <scope>NUCLEOTIDE SEQUENCE [LARGE SCALE GENOMIC DNA]</scope>
    <source>
        <strain evidence="2 3">M0795</strain>
    </source>
</reference>
<organism evidence="2 3">
    <name type="scientific">Thermoanaerobacterium thermosaccharolyticum M0795</name>
    <dbReference type="NCBI Taxonomy" id="698948"/>
    <lineage>
        <taxon>Bacteria</taxon>
        <taxon>Bacillati</taxon>
        <taxon>Bacillota</taxon>
        <taxon>Clostridia</taxon>
        <taxon>Thermoanaerobacterales</taxon>
        <taxon>Thermoanaerobacteraceae</taxon>
        <taxon>Thermoanaerobacterium</taxon>
    </lineage>
</organism>
<dbReference type="Proteomes" id="UP000010845">
    <property type="component" value="Chromosome"/>
</dbReference>
<feature type="compositionally biased region" description="Low complexity" evidence="1">
    <location>
        <begin position="108"/>
        <end position="119"/>
    </location>
</feature>
<sequence>MKLNLISHIGNTISWGDCMKNYQKVMYFLLVIMIALQLSACKNKQKKPTPQKKPNITQKMPTPKELTKIESDIETIIKEGQKLQELQQSKQSSKSSVSALAPQNQQHGGKSTSKGGNKQKQQKEPPEKKSWSTIDKTVKDIHTNWNVLSPIAAKAGASTDLLNNVSTAINTLTTKSTNKLLNDTMIAANNVYKYIPEIENYFKTTSPPDIKKLRFYNRDIDFNSSIGKWDVATKDINDLKVIWKTLKVKLPKDAKTASDKFDSGLSELEKAVQAKDSTITKIKSNVLESDIKSLEKASGSKK</sequence>
<feature type="compositionally biased region" description="Basic and acidic residues" evidence="1">
    <location>
        <begin position="121"/>
        <end position="133"/>
    </location>
</feature>
<accession>L0IIT4</accession>
<feature type="compositionally biased region" description="Low complexity" evidence="1">
    <location>
        <begin position="84"/>
        <end position="96"/>
    </location>
</feature>
<dbReference type="AlphaFoldDB" id="L0IIT4"/>
<feature type="compositionally biased region" description="Polar residues" evidence="1">
    <location>
        <begin position="97"/>
        <end position="107"/>
    </location>
</feature>
<evidence type="ECO:0000313" key="2">
    <source>
        <dbReference type="EMBL" id="AGB18674.1"/>
    </source>
</evidence>
<feature type="region of interest" description="Disordered" evidence="1">
    <location>
        <begin position="44"/>
        <end position="71"/>
    </location>
</feature>
<proteinExistence type="predicted"/>
<name>L0IIT4_THETR</name>
<dbReference type="EMBL" id="CP003066">
    <property type="protein sequence ID" value="AGB18674.1"/>
    <property type="molecule type" value="Genomic_DNA"/>
</dbReference>
<dbReference type="PATRIC" id="fig|698948.3.peg.1012"/>
<dbReference type="KEGG" id="tto:Thethe_01013"/>
<evidence type="ECO:0000256" key="1">
    <source>
        <dbReference type="SAM" id="MobiDB-lite"/>
    </source>
</evidence>
<protein>
    <submittedName>
        <fullName evidence="2">Uncharacterized protein</fullName>
    </submittedName>
</protein>
<dbReference type="HOGENOM" id="CLU_1015400_0_0_9"/>
<gene>
    <name evidence="2" type="ORF">Thethe_01013</name>
</gene>
<evidence type="ECO:0000313" key="3">
    <source>
        <dbReference type="Proteomes" id="UP000010845"/>
    </source>
</evidence>
<feature type="region of interest" description="Disordered" evidence="1">
    <location>
        <begin position="84"/>
        <end position="133"/>
    </location>
</feature>